<comment type="similarity">
    <text evidence="1">Belongs to the allantoicase family.</text>
</comment>
<comment type="caution">
    <text evidence="4">The sequence shown here is derived from an EMBL/GenBank/DDBJ whole genome shotgun (WGS) entry which is preliminary data.</text>
</comment>
<feature type="region of interest" description="Disordered" evidence="2">
    <location>
        <begin position="419"/>
        <end position="458"/>
    </location>
</feature>
<dbReference type="InterPro" id="IPR008979">
    <property type="entry name" value="Galactose-bd-like_sf"/>
</dbReference>
<dbReference type="Pfam" id="PF03561">
    <property type="entry name" value="Allantoicase"/>
    <property type="match status" value="2"/>
</dbReference>
<dbReference type="GO" id="GO:0004037">
    <property type="term" value="F:allantoicase activity"/>
    <property type="evidence" value="ECO:0007669"/>
    <property type="project" value="InterPro"/>
</dbReference>
<dbReference type="InterPro" id="IPR015908">
    <property type="entry name" value="Allantoicase_dom"/>
</dbReference>
<organism evidence="4 5">
    <name type="scientific">Dimargaris verticillata</name>
    <dbReference type="NCBI Taxonomy" id="2761393"/>
    <lineage>
        <taxon>Eukaryota</taxon>
        <taxon>Fungi</taxon>
        <taxon>Fungi incertae sedis</taxon>
        <taxon>Zoopagomycota</taxon>
        <taxon>Kickxellomycotina</taxon>
        <taxon>Dimargaritomycetes</taxon>
        <taxon>Dimargaritales</taxon>
        <taxon>Dimargaritaceae</taxon>
        <taxon>Dimargaris</taxon>
    </lineage>
</organism>
<evidence type="ECO:0000313" key="5">
    <source>
        <dbReference type="Proteomes" id="UP001151582"/>
    </source>
</evidence>
<reference evidence="4" key="1">
    <citation type="submission" date="2022-07" db="EMBL/GenBank/DDBJ databases">
        <title>Phylogenomic reconstructions and comparative analyses of Kickxellomycotina fungi.</title>
        <authorList>
            <person name="Reynolds N.K."/>
            <person name="Stajich J.E."/>
            <person name="Barry K."/>
            <person name="Grigoriev I.V."/>
            <person name="Crous P."/>
            <person name="Smith M.E."/>
        </authorList>
    </citation>
    <scope>NUCLEOTIDE SEQUENCE</scope>
    <source>
        <strain evidence="4">RSA 567</strain>
    </source>
</reference>
<feature type="domain" description="Allantoicase" evidence="3">
    <location>
        <begin position="207"/>
        <end position="347"/>
    </location>
</feature>
<evidence type="ECO:0000256" key="1">
    <source>
        <dbReference type="ARBA" id="ARBA00009242"/>
    </source>
</evidence>
<dbReference type="AlphaFoldDB" id="A0A9W8AY52"/>
<feature type="domain" description="Allantoicase" evidence="3">
    <location>
        <begin position="38"/>
        <end position="186"/>
    </location>
</feature>
<dbReference type="GO" id="GO:0000256">
    <property type="term" value="P:allantoin catabolic process"/>
    <property type="evidence" value="ECO:0007669"/>
    <property type="project" value="InterPro"/>
</dbReference>
<proteinExistence type="inferred from homology"/>
<feature type="compositionally biased region" description="Basic and acidic residues" evidence="2">
    <location>
        <begin position="419"/>
        <end position="429"/>
    </location>
</feature>
<name>A0A9W8AY52_9FUNG</name>
<dbReference type="HAMAP" id="MF_00813">
    <property type="entry name" value="Allantoicase"/>
    <property type="match status" value="1"/>
</dbReference>
<gene>
    <name evidence="4" type="primary">DAL2</name>
    <name evidence="4" type="ORF">H4R34_004832</name>
</gene>
<keyword evidence="5" id="KW-1185">Reference proteome</keyword>
<dbReference type="OrthoDB" id="10266039at2759"/>
<dbReference type="InterPro" id="IPR005164">
    <property type="entry name" value="Allantoicase"/>
</dbReference>
<evidence type="ECO:0000313" key="4">
    <source>
        <dbReference type="EMBL" id="KAJ1974130.1"/>
    </source>
</evidence>
<dbReference type="EMBL" id="JANBQB010000699">
    <property type="protein sequence ID" value="KAJ1974130.1"/>
    <property type="molecule type" value="Genomic_DNA"/>
</dbReference>
<dbReference type="NCBIfam" id="TIGR02961">
    <property type="entry name" value="allantoicase"/>
    <property type="match status" value="1"/>
</dbReference>
<dbReference type="Proteomes" id="UP001151582">
    <property type="component" value="Unassembled WGS sequence"/>
</dbReference>
<evidence type="ECO:0000256" key="2">
    <source>
        <dbReference type="SAM" id="MobiDB-lite"/>
    </source>
</evidence>
<dbReference type="Gene3D" id="2.60.120.260">
    <property type="entry name" value="Galactose-binding domain-like"/>
    <property type="match status" value="2"/>
</dbReference>
<protein>
    <submittedName>
        <fullName evidence="4">Allantoicase</fullName>
    </submittedName>
</protein>
<dbReference type="PANTHER" id="PTHR12045:SF3">
    <property type="entry name" value="INACTIVE ALLANTOICASE-RELATED"/>
    <property type="match status" value="1"/>
</dbReference>
<sequence>MGNQQSSNLPVYYNADPTNEATFHALSKYIDLASSQLGSKIVATSDEFFAPAKNLLKPTAPIKDSERTTDHGAWYDGWETRRHNPKHDWVIIKLAFPGIIAGFDIDTAHFTGNHAPVASVDACFVDDTTAKSPDYQWEELLPKVELGPSSRHLLALWNPPTTPVNYVRLNIYPDGGVARFRVYGTVKPNWSQQASASQLDLASVGNGGRAVACSNQYFSTMSNLLLPGRGATMKDGWETKRSRKPNHSDWVTVKLGATGYLDQAEIDTYQFKGNYPQAASLQACYSLLDNPDEDTDCFWFQVLSKSPLEAHQLHYFNLDLADQPFTHVRLNIYPDGGIKRLRIRGRRCTEEEIKNRKAAPTGASNAMAVESSVSAVKEATIESTTMVETITTASISSRASTPMATVLVNGQAAVKNARVRDDDDADALRAESSAMTATPKRSRKTKSRQPSVSKGAAL</sequence>
<dbReference type="SUPFAM" id="SSF49785">
    <property type="entry name" value="Galactose-binding domain-like"/>
    <property type="match status" value="2"/>
</dbReference>
<accession>A0A9W8AY52</accession>
<evidence type="ECO:0000259" key="3">
    <source>
        <dbReference type="Pfam" id="PF03561"/>
    </source>
</evidence>
<dbReference type="PANTHER" id="PTHR12045">
    <property type="entry name" value="ALLANTOICASE"/>
    <property type="match status" value="1"/>
</dbReference>